<dbReference type="InterPro" id="IPR025648">
    <property type="entry name" value="DUF4358"/>
</dbReference>
<dbReference type="PROSITE" id="PS51257">
    <property type="entry name" value="PROKAR_LIPOPROTEIN"/>
    <property type="match status" value="1"/>
</dbReference>
<dbReference type="RefSeq" id="WP_039634768.1">
    <property type="nucleotide sequence ID" value="NZ_AYSO01000018.1"/>
</dbReference>
<accession>A0A0C1U387</accession>
<evidence type="ECO:0000313" key="2">
    <source>
        <dbReference type="Proteomes" id="UP000031366"/>
    </source>
</evidence>
<dbReference type="EMBL" id="AYSO01000018">
    <property type="protein sequence ID" value="KIE45943.1"/>
    <property type="molecule type" value="Genomic_DNA"/>
</dbReference>
<sequence length="165" mass="18445">MLKLFKKINKKFLITMVVGTVALGALTGCSGKKEEAKNLSAVEIGEKIKQAVNLDEMKEGDNDKLQKLYDISADEIENFVLYVAPTNLKADEVAVIKVKDANDVESVKGKLSKRVEEQGKSFKDYLPDEYFLIEKHVLKTKDNYVLLAISKDADKIESAFDEALK</sequence>
<name>A0A0C1U387_9CLOT</name>
<protein>
    <recommendedName>
        <fullName evidence="3">Lipoprotein</fullName>
    </recommendedName>
</protein>
<organism evidence="1 2">
    <name type="scientific">Clostridium argentinense CDC 2741</name>
    <dbReference type="NCBI Taxonomy" id="1418104"/>
    <lineage>
        <taxon>Bacteria</taxon>
        <taxon>Bacillati</taxon>
        <taxon>Bacillota</taxon>
        <taxon>Clostridia</taxon>
        <taxon>Eubacteriales</taxon>
        <taxon>Clostridiaceae</taxon>
        <taxon>Clostridium</taxon>
    </lineage>
</organism>
<proteinExistence type="predicted"/>
<dbReference type="AlphaFoldDB" id="A0A0C1U387"/>
<comment type="caution">
    <text evidence="1">The sequence shown here is derived from an EMBL/GenBank/DDBJ whole genome shotgun (WGS) entry which is preliminary data.</text>
</comment>
<reference evidence="1 2" key="1">
    <citation type="journal article" date="2015" name="Infect. Genet. Evol.">
        <title>Genomic sequences of six botulinum neurotoxin-producing strains representing three clostridial species illustrate the mobility and diversity of botulinum neurotoxin genes.</title>
        <authorList>
            <person name="Smith T.J."/>
            <person name="Hill K.K."/>
            <person name="Xie G."/>
            <person name="Foley B.T."/>
            <person name="Williamson C.H."/>
            <person name="Foster J.T."/>
            <person name="Johnson S.L."/>
            <person name="Chertkov O."/>
            <person name="Teshima H."/>
            <person name="Gibbons H.S."/>
            <person name="Johnsky L.A."/>
            <person name="Karavis M.A."/>
            <person name="Smith L.A."/>
        </authorList>
    </citation>
    <scope>NUCLEOTIDE SEQUENCE [LARGE SCALE GENOMIC DNA]</scope>
    <source>
        <strain evidence="1 2">CDC 2741</strain>
    </source>
</reference>
<dbReference type="Proteomes" id="UP000031366">
    <property type="component" value="Unassembled WGS sequence"/>
</dbReference>
<evidence type="ECO:0008006" key="3">
    <source>
        <dbReference type="Google" id="ProtNLM"/>
    </source>
</evidence>
<gene>
    <name evidence="1" type="ORF">U732_2424</name>
</gene>
<dbReference type="STRING" id="29341.RSJ17_02545"/>
<evidence type="ECO:0000313" key="1">
    <source>
        <dbReference type="EMBL" id="KIE45943.1"/>
    </source>
</evidence>
<keyword evidence="2" id="KW-1185">Reference proteome</keyword>
<dbReference type="Pfam" id="PF14270">
    <property type="entry name" value="DUF4358"/>
    <property type="match status" value="1"/>
</dbReference>
<dbReference type="OrthoDB" id="1797583at2"/>